<accession>Q1N509</accession>
<dbReference type="InterPro" id="IPR036624">
    <property type="entry name" value="Hcp1-lik_sf"/>
</dbReference>
<dbReference type="SUPFAM" id="SSF141452">
    <property type="entry name" value="Hcp1-like"/>
    <property type="match status" value="1"/>
</dbReference>
<dbReference type="InterPro" id="IPR008514">
    <property type="entry name" value="T6SS_Hcp"/>
</dbReference>
<evidence type="ECO:0000313" key="2">
    <source>
        <dbReference type="Proteomes" id="UP000004263"/>
    </source>
</evidence>
<dbReference type="OrthoDB" id="5674026at2"/>
<dbReference type="AlphaFoldDB" id="Q1N509"/>
<protein>
    <submittedName>
        <fullName evidence="1">Hemolysin co-regulated protein</fullName>
    </submittedName>
</protein>
<organism evidence="1 2">
    <name type="scientific">Bermanella marisrubri</name>
    <dbReference type="NCBI Taxonomy" id="207949"/>
    <lineage>
        <taxon>Bacteria</taxon>
        <taxon>Pseudomonadati</taxon>
        <taxon>Pseudomonadota</taxon>
        <taxon>Gammaproteobacteria</taxon>
        <taxon>Oceanospirillales</taxon>
        <taxon>Oceanospirillaceae</taxon>
        <taxon>Bermanella</taxon>
    </lineage>
</organism>
<dbReference type="NCBIfam" id="TIGR03344">
    <property type="entry name" value="VI_effect_Hcp1"/>
    <property type="match status" value="1"/>
</dbReference>
<evidence type="ECO:0000313" key="1">
    <source>
        <dbReference type="EMBL" id="EAT13269.1"/>
    </source>
</evidence>
<sequence>MAIPAYMTIEGENQGEISAGALSEDSVGTATQEGHEDEIMIQAFTHNVPRGTNEQSGQITSMPAMKPMKITKLIDKASPLLHNALTSGEQLTLTINWYRISASGEEELYYVMELENSVLVDIETQLPSVGDPSQSHLAHMEVLHINPGAITWTHEAAGTEGSYRFGSSQA</sequence>
<dbReference type="STRING" id="207949.RED65_00875"/>
<gene>
    <name evidence="1" type="ORF">RED65_00875</name>
</gene>
<dbReference type="InterPro" id="IPR052947">
    <property type="entry name" value="T6SS_Hcp1_domain"/>
</dbReference>
<comment type="caution">
    <text evidence="1">The sequence shown here is derived from an EMBL/GenBank/DDBJ whole genome shotgun (WGS) entry which is preliminary data.</text>
</comment>
<dbReference type="Pfam" id="PF05638">
    <property type="entry name" value="T6SS_HCP"/>
    <property type="match status" value="1"/>
</dbReference>
<dbReference type="PANTHER" id="PTHR34319">
    <property type="entry name" value="MAJOR EXPORTED PROTEIN"/>
    <property type="match status" value="1"/>
</dbReference>
<reference evidence="1 2" key="1">
    <citation type="submission" date="2006-03" db="EMBL/GenBank/DDBJ databases">
        <authorList>
            <person name="Pinhassi J."/>
            <person name="Pedros-Alio C."/>
            <person name="Ferriera S."/>
            <person name="Johnson J."/>
            <person name="Kravitz S."/>
            <person name="Halpern A."/>
            <person name="Remington K."/>
            <person name="Beeson K."/>
            <person name="Tran B."/>
            <person name="Rogers Y.-H."/>
            <person name="Friedman R."/>
            <person name="Venter J.C."/>
        </authorList>
    </citation>
    <scope>NUCLEOTIDE SEQUENCE [LARGE SCALE GENOMIC DNA]</scope>
    <source>
        <strain evidence="1 2">RED65</strain>
    </source>
</reference>
<dbReference type="PANTHER" id="PTHR34319:SF6">
    <property type="entry name" value="MAJOR EXPORTED PROTEIN"/>
    <property type="match status" value="1"/>
</dbReference>
<dbReference type="Proteomes" id="UP000004263">
    <property type="component" value="Unassembled WGS sequence"/>
</dbReference>
<dbReference type="HOGENOM" id="CLU_116190_1_0_6"/>
<dbReference type="RefSeq" id="WP_007017653.1">
    <property type="nucleotide sequence ID" value="NZ_CH724114.1"/>
</dbReference>
<keyword evidence="2" id="KW-1185">Reference proteome</keyword>
<name>Q1N509_9GAMM</name>
<proteinExistence type="predicted"/>
<dbReference type="EMBL" id="AAQH01000002">
    <property type="protein sequence ID" value="EAT13269.1"/>
    <property type="molecule type" value="Genomic_DNA"/>
</dbReference>
<dbReference type="Gene3D" id="2.30.110.20">
    <property type="entry name" value="Hcp1-like"/>
    <property type="match status" value="1"/>
</dbReference>